<dbReference type="AlphaFoldDB" id="A0A934N4W1"/>
<dbReference type="RefSeq" id="WP_337313632.1">
    <property type="nucleotide sequence ID" value="NZ_JAEKNS010000144.1"/>
</dbReference>
<protein>
    <submittedName>
        <fullName evidence="2">Uncharacterized protein</fullName>
    </submittedName>
</protein>
<dbReference type="Proteomes" id="UP000606991">
    <property type="component" value="Unassembled WGS sequence"/>
</dbReference>
<comment type="caution">
    <text evidence="2">The sequence shown here is derived from an EMBL/GenBank/DDBJ whole genome shotgun (WGS) entry which is preliminary data.</text>
</comment>
<feature type="compositionally biased region" description="Basic and acidic residues" evidence="1">
    <location>
        <begin position="67"/>
        <end position="79"/>
    </location>
</feature>
<name>A0A934N4W1_9BACT</name>
<reference evidence="2 3" key="1">
    <citation type="submission" date="2020-10" db="EMBL/GenBank/DDBJ databases">
        <title>Ca. Dormibacterota MAGs.</title>
        <authorList>
            <person name="Montgomery K."/>
        </authorList>
    </citation>
    <scope>NUCLEOTIDE SEQUENCE [LARGE SCALE GENOMIC DNA]</scope>
    <source>
        <strain evidence="2">SC8812_S17_18</strain>
    </source>
</reference>
<sequence>MTDQHHDDDLDHHDHEHDHEHDHDQHHDHDHHDDATHNIGADPLTASPAAGRGGKEGDQIPEEVADAESRKGTEHPAGE</sequence>
<evidence type="ECO:0000313" key="2">
    <source>
        <dbReference type="EMBL" id="MBJ7596001.1"/>
    </source>
</evidence>
<feature type="compositionally biased region" description="Basic and acidic residues" evidence="1">
    <location>
        <begin position="1"/>
        <end position="36"/>
    </location>
</feature>
<proteinExistence type="predicted"/>
<evidence type="ECO:0000313" key="3">
    <source>
        <dbReference type="Proteomes" id="UP000606991"/>
    </source>
</evidence>
<organism evidence="2 3">
    <name type="scientific">Candidatus Aeolococcus gillhamiae</name>
    <dbReference type="NCBI Taxonomy" id="3127015"/>
    <lineage>
        <taxon>Bacteria</taxon>
        <taxon>Bacillati</taxon>
        <taxon>Candidatus Dormiibacterota</taxon>
        <taxon>Candidatus Dormibacteria</taxon>
        <taxon>Candidatus Aeolococcales</taxon>
        <taxon>Candidatus Aeolococcaceae</taxon>
        <taxon>Candidatus Aeolococcus</taxon>
    </lineage>
</organism>
<evidence type="ECO:0000256" key="1">
    <source>
        <dbReference type="SAM" id="MobiDB-lite"/>
    </source>
</evidence>
<gene>
    <name evidence="2" type="ORF">JF886_14310</name>
</gene>
<accession>A0A934N4W1</accession>
<feature type="region of interest" description="Disordered" evidence="1">
    <location>
        <begin position="1"/>
        <end position="79"/>
    </location>
</feature>
<dbReference type="EMBL" id="JAEKNS010000144">
    <property type="protein sequence ID" value="MBJ7596001.1"/>
    <property type="molecule type" value="Genomic_DNA"/>
</dbReference>